<feature type="repeat" description="NHL" evidence="2">
    <location>
        <begin position="233"/>
        <end position="276"/>
    </location>
</feature>
<comment type="caution">
    <text evidence="3">The sequence shown here is derived from an EMBL/GenBank/DDBJ whole genome shotgun (WGS) entry which is preliminary data.</text>
</comment>
<accession>A0AAV7KEE4</accession>
<dbReference type="InterPro" id="IPR011042">
    <property type="entry name" value="6-blade_b-propeller_TolB-like"/>
</dbReference>
<protein>
    <submittedName>
        <fullName evidence="3">Uncharacterized protein</fullName>
    </submittedName>
</protein>
<feature type="repeat" description="NHL" evidence="2">
    <location>
        <begin position="145"/>
        <end position="186"/>
    </location>
</feature>
<dbReference type="InterPro" id="IPR001258">
    <property type="entry name" value="NHL_repeat"/>
</dbReference>
<dbReference type="PROSITE" id="PS51125">
    <property type="entry name" value="NHL"/>
    <property type="match status" value="2"/>
</dbReference>
<dbReference type="Proteomes" id="UP001165289">
    <property type="component" value="Unassembled WGS sequence"/>
</dbReference>
<sequence>MATTKVEFNQDYFGRIKDNITRVFDDLLNRLSTRKEYILERVRDIEEEYLASNRKRSNTIDELKKLQKDGEEIGMIENENFSLIEAVNQIYETTIKDLSGTIPMPDVTINFPFLNELVTMIEELGEVKESQTRDSLYEELPNLAVGNCGKGKRQFCSPRGIVLDEEKGDIFVADRDNSRIQVMNYIGEYISEFGKGELKSPYGIAMTDYHIFITDTFYHAVFKYSKSSPNKLEAIAGKKGKLEGELNNPRGISIDTNGDVYIAEYWNSRVSVFTKNLEFIKSIGKGLVYPKDVKLTKSSVVVLDWSSNCINYFNRNGDHISSSVTRGYQQNCLVHEPFFFCLDESENIILTDRLNHCIKIISKSGKLIQTIGKKGKDKGQLNKPKGIYITKTGKIFVTSQNPKYAIQAFEYINR</sequence>
<dbReference type="Gene3D" id="2.120.10.30">
    <property type="entry name" value="TolB, C-terminal domain"/>
    <property type="match status" value="3"/>
</dbReference>
<dbReference type="InterPro" id="IPR050952">
    <property type="entry name" value="TRIM-NHL_E3_ligases"/>
</dbReference>
<organism evidence="3 4">
    <name type="scientific">Oopsacas minuta</name>
    <dbReference type="NCBI Taxonomy" id="111878"/>
    <lineage>
        <taxon>Eukaryota</taxon>
        <taxon>Metazoa</taxon>
        <taxon>Porifera</taxon>
        <taxon>Hexactinellida</taxon>
        <taxon>Hexasterophora</taxon>
        <taxon>Lyssacinosida</taxon>
        <taxon>Leucopsacidae</taxon>
        <taxon>Oopsacas</taxon>
    </lineage>
</organism>
<dbReference type="Pfam" id="PF01436">
    <property type="entry name" value="NHL"/>
    <property type="match status" value="2"/>
</dbReference>
<evidence type="ECO:0000256" key="2">
    <source>
        <dbReference type="PROSITE-ProRule" id="PRU00504"/>
    </source>
</evidence>
<reference evidence="3 4" key="1">
    <citation type="journal article" date="2023" name="BMC Biol.">
        <title>The compact genome of the sponge Oopsacas minuta (Hexactinellida) is lacking key metazoan core genes.</title>
        <authorList>
            <person name="Santini S."/>
            <person name="Schenkelaars Q."/>
            <person name="Jourda C."/>
            <person name="Duchesne M."/>
            <person name="Belahbib H."/>
            <person name="Rocher C."/>
            <person name="Selva M."/>
            <person name="Riesgo A."/>
            <person name="Vervoort M."/>
            <person name="Leys S.P."/>
            <person name="Kodjabachian L."/>
            <person name="Le Bivic A."/>
            <person name="Borchiellini C."/>
            <person name="Claverie J.M."/>
            <person name="Renard E."/>
        </authorList>
    </citation>
    <scope>NUCLEOTIDE SEQUENCE [LARGE SCALE GENOMIC DNA]</scope>
    <source>
        <strain evidence="3">SPO-2</strain>
    </source>
</reference>
<keyword evidence="1" id="KW-0677">Repeat</keyword>
<gene>
    <name evidence="3" type="ORF">LOD99_14665</name>
</gene>
<dbReference type="SUPFAM" id="SSF63829">
    <property type="entry name" value="Calcium-dependent phosphotriesterase"/>
    <property type="match status" value="1"/>
</dbReference>
<dbReference type="PANTHER" id="PTHR24104:SF25">
    <property type="entry name" value="PROTEIN LIN-41"/>
    <property type="match status" value="1"/>
</dbReference>
<evidence type="ECO:0000256" key="1">
    <source>
        <dbReference type="ARBA" id="ARBA00022737"/>
    </source>
</evidence>
<dbReference type="PANTHER" id="PTHR24104">
    <property type="entry name" value="E3 UBIQUITIN-PROTEIN LIGASE NHLRC1-RELATED"/>
    <property type="match status" value="1"/>
</dbReference>
<name>A0AAV7KEE4_9METZ</name>
<proteinExistence type="predicted"/>
<dbReference type="AlphaFoldDB" id="A0AAV7KEE4"/>
<evidence type="ECO:0000313" key="3">
    <source>
        <dbReference type="EMBL" id="KAI6658989.1"/>
    </source>
</evidence>
<keyword evidence="4" id="KW-1185">Reference proteome</keyword>
<dbReference type="EMBL" id="JAKMXF010000066">
    <property type="protein sequence ID" value="KAI6658989.1"/>
    <property type="molecule type" value="Genomic_DNA"/>
</dbReference>
<dbReference type="GO" id="GO:0043161">
    <property type="term" value="P:proteasome-mediated ubiquitin-dependent protein catabolic process"/>
    <property type="evidence" value="ECO:0007669"/>
    <property type="project" value="TreeGrafter"/>
</dbReference>
<dbReference type="CDD" id="cd05819">
    <property type="entry name" value="NHL"/>
    <property type="match status" value="1"/>
</dbReference>
<dbReference type="GO" id="GO:0000209">
    <property type="term" value="P:protein polyubiquitination"/>
    <property type="evidence" value="ECO:0007669"/>
    <property type="project" value="TreeGrafter"/>
</dbReference>
<dbReference type="GO" id="GO:0008270">
    <property type="term" value="F:zinc ion binding"/>
    <property type="evidence" value="ECO:0007669"/>
    <property type="project" value="UniProtKB-KW"/>
</dbReference>
<dbReference type="GO" id="GO:0061630">
    <property type="term" value="F:ubiquitin protein ligase activity"/>
    <property type="evidence" value="ECO:0007669"/>
    <property type="project" value="TreeGrafter"/>
</dbReference>
<evidence type="ECO:0000313" key="4">
    <source>
        <dbReference type="Proteomes" id="UP001165289"/>
    </source>
</evidence>